<dbReference type="AlphaFoldDB" id="A0A0N5C5I0"/>
<organism evidence="2 3">
    <name type="scientific">Strongyloides papillosus</name>
    <name type="common">Intestinal threadworm</name>
    <dbReference type="NCBI Taxonomy" id="174720"/>
    <lineage>
        <taxon>Eukaryota</taxon>
        <taxon>Metazoa</taxon>
        <taxon>Ecdysozoa</taxon>
        <taxon>Nematoda</taxon>
        <taxon>Chromadorea</taxon>
        <taxon>Rhabditida</taxon>
        <taxon>Tylenchina</taxon>
        <taxon>Panagrolaimomorpha</taxon>
        <taxon>Strongyloidoidea</taxon>
        <taxon>Strongyloididae</taxon>
        <taxon>Strongyloides</taxon>
    </lineage>
</organism>
<evidence type="ECO:0000313" key="2">
    <source>
        <dbReference type="Proteomes" id="UP000046392"/>
    </source>
</evidence>
<accession>A0A0N5C5I0</accession>
<evidence type="ECO:0000313" key="3">
    <source>
        <dbReference type="WBParaSite" id="SPAL_0001321000.1"/>
    </source>
</evidence>
<keyword evidence="2" id="KW-1185">Reference proteome</keyword>
<feature type="chain" id="PRO_5005895589" evidence="1">
    <location>
        <begin position="23"/>
        <end position="150"/>
    </location>
</feature>
<protein>
    <submittedName>
        <fullName evidence="3">Uncharacterized protein</fullName>
    </submittedName>
</protein>
<evidence type="ECO:0000256" key="1">
    <source>
        <dbReference type="SAM" id="SignalP"/>
    </source>
</evidence>
<proteinExistence type="predicted"/>
<keyword evidence="1" id="KW-0732">Signal</keyword>
<feature type="signal peptide" evidence="1">
    <location>
        <begin position="1"/>
        <end position="22"/>
    </location>
</feature>
<dbReference type="Proteomes" id="UP000046392">
    <property type="component" value="Unplaced"/>
</dbReference>
<name>A0A0N5C5I0_STREA</name>
<dbReference type="WBParaSite" id="SPAL_0001321000.1">
    <property type="protein sequence ID" value="SPAL_0001321000.1"/>
    <property type="gene ID" value="SPAL_0001321000"/>
</dbReference>
<sequence>MVFLKALTVFIVCISISRIIISISETVENKNDSSKVNVYVWGYLNCTRCGDNSVLINLLENGKSRNITTGTCTKNFEFDIWTENSTSLYYNANFNNYCVTYWETAYNVSSTCQYLWSRYGGYYDCRFGEVELKKSEKRENRKRRIRKRLF</sequence>
<reference evidence="3" key="1">
    <citation type="submission" date="2017-02" db="UniProtKB">
        <authorList>
            <consortium name="WormBaseParasite"/>
        </authorList>
    </citation>
    <scope>IDENTIFICATION</scope>
</reference>